<dbReference type="PIRSF" id="PIRSF006060">
    <property type="entry name" value="AA_transporter"/>
    <property type="match status" value="1"/>
</dbReference>
<organism evidence="6 7">
    <name type="scientific">Daejeonella rubra</name>
    <dbReference type="NCBI Taxonomy" id="990371"/>
    <lineage>
        <taxon>Bacteria</taxon>
        <taxon>Pseudomonadati</taxon>
        <taxon>Bacteroidota</taxon>
        <taxon>Sphingobacteriia</taxon>
        <taxon>Sphingobacteriales</taxon>
        <taxon>Sphingobacteriaceae</taxon>
        <taxon>Daejeonella</taxon>
    </lineage>
</organism>
<name>A0A1G9R770_9SPHI</name>
<evidence type="ECO:0000256" key="3">
    <source>
        <dbReference type="ARBA" id="ARBA00022989"/>
    </source>
</evidence>
<feature type="transmembrane region" description="Helical" evidence="5">
    <location>
        <begin position="15"/>
        <end position="38"/>
    </location>
</feature>
<evidence type="ECO:0000256" key="5">
    <source>
        <dbReference type="SAM" id="Phobius"/>
    </source>
</evidence>
<protein>
    <submittedName>
        <fullName evidence="6">Basic amino acid/polyamine antiporter, APA family</fullName>
    </submittedName>
</protein>
<feature type="transmembrane region" description="Helical" evidence="5">
    <location>
        <begin position="174"/>
        <end position="198"/>
    </location>
</feature>
<sequence>MNEKTKPEASLRRTLGLFASTLMVVGIVIGSGVFKKIVPMSQTGLDESSILMAWALAGVISLFGAFTVSALASLTEESGGFYEYFRLSFGNFLAFVSGWADFIIISPAAIAALAFLFGEIINSFFLLANPLDAWKDFSILGFIFPFANSGVKLAGIAAIMVLTGINSLGSRESGVFNSIITSAKIGGILVLIVVGISYTGPEVLNESSLIDTVQEPSGMLFFSAFFAAMLSAFWAYNGWETATNISGEIINPKRNLPLALMIGLSLVALMYTLLNYSYMNVLSLDQLRAVDENQIGALVVAETLLGTYGKVMLVILLVICVFGALNSNVVTAPRKFYRMAQEGFLFSHLQKVHPKFRTPHISLIYMMIFSIVLLISGSFEILTNMVIFLNFIFYGLLAFAVLKLKRNGTIKTRVVGYPFIPLALLFFSIVLSINTIWVQPEQSLVGLLFIFSGVPVYYYFKKQKTA</sequence>
<reference evidence="7" key="1">
    <citation type="submission" date="2016-10" db="EMBL/GenBank/DDBJ databases">
        <authorList>
            <person name="Varghese N."/>
            <person name="Submissions S."/>
        </authorList>
    </citation>
    <scope>NUCLEOTIDE SEQUENCE [LARGE SCALE GENOMIC DNA]</scope>
    <source>
        <strain evidence="7">DSM 24536</strain>
    </source>
</reference>
<evidence type="ECO:0000256" key="4">
    <source>
        <dbReference type="ARBA" id="ARBA00023136"/>
    </source>
</evidence>
<dbReference type="PANTHER" id="PTHR11785:SF512">
    <property type="entry name" value="SOBREMESA, ISOFORM B"/>
    <property type="match status" value="1"/>
</dbReference>
<dbReference type="GO" id="GO:0016020">
    <property type="term" value="C:membrane"/>
    <property type="evidence" value="ECO:0007669"/>
    <property type="project" value="UniProtKB-SubCell"/>
</dbReference>
<dbReference type="InterPro" id="IPR050598">
    <property type="entry name" value="AminoAcid_Transporter"/>
</dbReference>
<keyword evidence="2 5" id="KW-0812">Transmembrane</keyword>
<feature type="transmembrane region" description="Helical" evidence="5">
    <location>
        <begin position="361"/>
        <end position="379"/>
    </location>
</feature>
<feature type="transmembrane region" description="Helical" evidence="5">
    <location>
        <begin position="256"/>
        <end position="274"/>
    </location>
</feature>
<evidence type="ECO:0000256" key="1">
    <source>
        <dbReference type="ARBA" id="ARBA00004141"/>
    </source>
</evidence>
<dbReference type="Gene3D" id="1.20.1740.10">
    <property type="entry name" value="Amino acid/polyamine transporter I"/>
    <property type="match status" value="1"/>
</dbReference>
<dbReference type="GO" id="GO:0015179">
    <property type="term" value="F:L-amino acid transmembrane transporter activity"/>
    <property type="evidence" value="ECO:0007669"/>
    <property type="project" value="TreeGrafter"/>
</dbReference>
<feature type="transmembrane region" description="Helical" evidence="5">
    <location>
        <begin position="50"/>
        <end position="72"/>
    </location>
</feature>
<keyword evidence="7" id="KW-1185">Reference proteome</keyword>
<dbReference type="Proteomes" id="UP000199226">
    <property type="component" value="Unassembled WGS sequence"/>
</dbReference>
<dbReference type="RefSeq" id="WP_090702729.1">
    <property type="nucleotide sequence ID" value="NZ_FNHH01000007.1"/>
</dbReference>
<feature type="transmembrane region" description="Helical" evidence="5">
    <location>
        <begin position="92"/>
        <end position="117"/>
    </location>
</feature>
<feature type="transmembrane region" description="Helical" evidence="5">
    <location>
        <begin position="137"/>
        <end position="162"/>
    </location>
</feature>
<dbReference type="PANTHER" id="PTHR11785">
    <property type="entry name" value="AMINO ACID TRANSPORTER"/>
    <property type="match status" value="1"/>
</dbReference>
<feature type="transmembrane region" description="Helical" evidence="5">
    <location>
        <begin position="311"/>
        <end position="330"/>
    </location>
</feature>
<dbReference type="AlphaFoldDB" id="A0A1G9R770"/>
<comment type="subcellular location">
    <subcellularLocation>
        <location evidence="1">Membrane</location>
        <topology evidence="1">Multi-pass membrane protein</topology>
    </subcellularLocation>
</comment>
<evidence type="ECO:0000313" key="7">
    <source>
        <dbReference type="Proteomes" id="UP000199226"/>
    </source>
</evidence>
<dbReference type="OrthoDB" id="9806937at2"/>
<accession>A0A1G9R770</accession>
<dbReference type="EMBL" id="FNHH01000007">
    <property type="protein sequence ID" value="SDM18970.1"/>
    <property type="molecule type" value="Genomic_DNA"/>
</dbReference>
<keyword evidence="3 5" id="KW-1133">Transmembrane helix</keyword>
<keyword evidence="4 5" id="KW-0472">Membrane</keyword>
<dbReference type="Pfam" id="PF13520">
    <property type="entry name" value="AA_permease_2"/>
    <property type="match status" value="1"/>
</dbReference>
<evidence type="ECO:0000313" key="6">
    <source>
        <dbReference type="EMBL" id="SDM18970.1"/>
    </source>
</evidence>
<dbReference type="InterPro" id="IPR002293">
    <property type="entry name" value="AA/rel_permease1"/>
</dbReference>
<feature type="transmembrane region" description="Helical" evidence="5">
    <location>
        <begin position="443"/>
        <end position="460"/>
    </location>
</feature>
<feature type="transmembrane region" description="Helical" evidence="5">
    <location>
        <begin position="414"/>
        <end position="437"/>
    </location>
</feature>
<gene>
    <name evidence="6" type="ORF">SAMN05421813_107125</name>
</gene>
<feature type="transmembrane region" description="Helical" evidence="5">
    <location>
        <begin position="385"/>
        <end position="402"/>
    </location>
</feature>
<proteinExistence type="predicted"/>
<evidence type="ECO:0000256" key="2">
    <source>
        <dbReference type="ARBA" id="ARBA00022692"/>
    </source>
</evidence>
<feature type="transmembrane region" description="Helical" evidence="5">
    <location>
        <begin position="218"/>
        <end position="236"/>
    </location>
</feature>
<dbReference type="STRING" id="990371.SAMN05421813_107125"/>